<dbReference type="GO" id="GO:0015297">
    <property type="term" value="F:antiporter activity"/>
    <property type="evidence" value="ECO:0007669"/>
    <property type="project" value="InterPro"/>
</dbReference>
<sequence length="564" mass="58693">MIFLLVLSLGAAEVRPRLCKGAPCLARAPLSGVLRMCAEAGHREACAADVRILEPPPPLGFTWSEMPELAFAGGVIADDADLAELPAGLAPAQDHAGRAYPPPPSLGECLAFIIPALGIYTAGPLLSLIDAGFIGRISATSLAALGPACTISDSVAFLLLFLSIAATNLIARDYSNGDTEGMARTATSTLGLGIVLGSVLGAVMYAFAAPLATLYCGAGEEAAAIVRQCIEYVRMRSFAMPAAVVASIAQSVLIGTKDSRTPMISVLTAAAVNLAGDFILVTGARLGVLGAAAATSFSQFAAAWLLMRTLFRRGFLRLRGLGPSTIPTAADQDGSSNAKSMREVAYSIATFTPFLYVMQVKLLVHNSLTAAAASLGGAQAAAHTALLSIAMFCFTFGDVGSSMAQAFLPAFYRDEPSSDGKHTKALFDLSAAKPTFQQLIRVTWCISASVVAVATVIILRGARLITTDTAVITQMRKVLPLMAGTLTMHGSAVTLEGLLLAKKDFGALCTVYSAVALCTLASQCLVRRSGAGLIGVWAVYIGFQIMRIMAFTLRSGLLSRRTGP</sequence>
<evidence type="ECO:0000256" key="2">
    <source>
        <dbReference type="ARBA" id="ARBA00010199"/>
    </source>
</evidence>
<evidence type="ECO:0000256" key="5">
    <source>
        <dbReference type="ARBA" id="ARBA00023136"/>
    </source>
</evidence>
<keyword evidence="5 6" id="KW-0472">Membrane</keyword>
<dbReference type="InterPro" id="IPR044644">
    <property type="entry name" value="DinF-like"/>
</dbReference>
<evidence type="ECO:0000256" key="6">
    <source>
        <dbReference type="SAM" id="Phobius"/>
    </source>
</evidence>
<evidence type="ECO:0008006" key="9">
    <source>
        <dbReference type="Google" id="ProtNLM"/>
    </source>
</evidence>
<feature type="signal peptide" evidence="7">
    <location>
        <begin position="1"/>
        <end position="16"/>
    </location>
</feature>
<dbReference type="AlphaFoldDB" id="A0A7S0J3Q8"/>
<keyword evidence="3 6" id="KW-0812">Transmembrane</keyword>
<feature type="transmembrane region" description="Helical" evidence="6">
    <location>
        <begin position="533"/>
        <end position="553"/>
    </location>
</feature>
<feature type="transmembrane region" description="Helical" evidence="6">
    <location>
        <begin position="288"/>
        <end position="307"/>
    </location>
</feature>
<protein>
    <recommendedName>
        <fullName evidence="9">Protein DETOXIFICATION</fullName>
    </recommendedName>
</protein>
<reference evidence="8" key="1">
    <citation type="submission" date="2021-01" db="EMBL/GenBank/DDBJ databases">
        <authorList>
            <person name="Corre E."/>
            <person name="Pelletier E."/>
            <person name="Niang G."/>
            <person name="Scheremetjew M."/>
            <person name="Finn R."/>
            <person name="Kale V."/>
            <person name="Holt S."/>
            <person name="Cochrane G."/>
            <person name="Meng A."/>
            <person name="Brown T."/>
            <person name="Cohen L."/>
        </authorList>
    </citation>
    <scope>NUCLEOTIDE SEQUENCE</scope>
    <source>
        <strain evidence="8">RCC1130</strain>
    </source>
</reference>
<feature type="transmembrane region" description="Helical" evidence="6">
    <location>
        <begin position="385"/>
        <end position="408"/>
    </location>
</feature>
<evidence type="ECO:0000256" key="1">
    <source>
        <dbReference type="ARBA" id="ARBA00004141"/>
    </source>
</evidence>
<proteinExistence type="inferred from homology"/>
<comment type="subcellular location">
    <subcellularLocation>
        <location evidence="1">Membrane</location>
        <topology evidence="1">Multi-pass membrane protein</topology>
    </subcellularLocation>
</comment>
<feature type="chain" id="PRO_5031225588" description="Protein DETOXIFICATION" evidence="7">
    <location>
        <begin position="17"/>
        <end position="564"/>
    </location>
</feature>
<feature type="transmembrane region" description="Helical" evidence="6">
    <location>
        <begin position="238"/>
        <end position="256"/>
    </location>
</feature>
<dbReference type="PANTHER" id="PTHR42893">
    <property type="entry name" value="PROTEIN DETOXIFICATION 44, CHLOROPLASTIC-RELATED"/>
    <property type="match status" value="1"/>
</dbReference>
<dbReference type="GO" id="GO:0042910">
    <property type="term" value="F:xenobiotic transmembrane transporter activity"/>
    <property type="evidence" value="ECO:0007669"/>
    <property type="project" value="InterPro"/>
</dbReference>
<keyword evidence="4 6" id="KW-1133">Transmembrane helix</keyword>
<gene>
    <name evidence="8" type="ORF">CLEP1334_LOCUS15463</name>
</gene>
<dbReference type="InterPro" id="IPR002528">
    <property type="entry name" value="MATE_fam"/>
</dbReference>
<keyword evidence="7" id="KW-0732">Signal</keyword>
<dbReference type="GO" id="GO:0016020">
    <property type="term" value="C:membrane"/>
    <property type="evidence" value="ECO:0007669"/>
    <property type="project" value="UniProtKB-SubCell"/>
</dbReference>
<organism evidence="8">
    <name type="scientific">Calcidiscus leptoporus</name>
    <dbReference type="NCBI Taxonomy" id="127549"/>
    <lineage>
        <taxon>Eukaryota</taxon>
        <taxon>Haptista</taxon>
        <taxon>Haptophyta</taxon>
        <taxon>Prymnesiophyceae</taxon>
        <taxon>Coccolithales</taxon>
        <taxon>Calcidiscaceae</taxon>
        <taxon>Calcidiscus</taxon>
    </lineage>
</organism>
<feature type="transmembrane region" description="Helical" evidence="6">
    <location>
        <begin position="479"/>
        <end position="499"/>
    </location>
</feature>
<feature type="transmembrane region" description="Helical" evidence="6">
    <location>
        <begin position="141"/>
        <end position="170"/>
    </location>
</feature>
<evidence type="ECO:0000256" key="4">
    <source>
        <dbReference type="ARBA" id="ARBA00022989"/>
    </source>
</evidence>
<comment type="similarity">
    <text evidence="2">Belongs to the multi antimicrobial extrusion (MATE) (TC 2.A.66.1) family.</text>
</comment>
<feature type="transmembrane region" description="Helical" evidence="6">
    <location>
        <begin position="110"/>
        <end position="129"/>
    </location>
</feature>
<feature type="transmembrane region" description="Helical" evidence="6">
    <location>
        <begin position="505"/>
        <end position="526"/>
    </location>
</feature>
<evidence type="ECO:0000256" key="7">
    <source>
        <dbReference type="SAM" id="SignalP"/>
    </source>
</evidence>
<name>A0A7S0J3Q8_9EUKA</name>
<accession>A0A7S0J3Q8</accession>
<dbReference type="PANTHER" id="PTHR42893:SF9">
    <property type="entry name" value="PROTEIN DETOXIFICATION 46, CHLOROPLASTIC"/>
    <property type="match status" value="1"/>
</dbReference>
<feature type="transmembrane region" description="Helical" evidence="6">
    <location>
        <begin position="439"/>
        <end position="459"/>
    </location>
</feature>
<evidence type="ECO:0000313" key="8">
    <source>
        <dbReference type="EMBL" id="CAD8540180.1"/>
    </source>
</evidence>
<dbReference type="EMBL" id="HBER01030776">
    <property type="protein sequence ID" value="CAD8540180.1"/>
    <property type="molecule type" value="Transcribed_RNA"/>
</dbReference>
<evidence type="ECO:0000256" key="3">
    <source>
        <dbReference type="ARBA" id="ARBA00022692"/>
    </source>
</evidence>
<dbReference type="Pfam" id="PF01554">
    <property type="entry name" value="MatE"/>
    <property type="match status" value="1"/>
</dbReference>
<feature type="transmembrane region" description="Helical" evidence="6">
    <location>
        <begin position="190"/>
        <end position="217"/>
    </location>
</feature>